<feature type="transmembrane region" description="Helical" evidence="2">
    <location>
        <begin position="247"/>
        <end position="275"/>
    </location>
</feature>
<feature type="compositionally biased region" description="Basic and acidic residues" evidence="1">
    <location>
        <begin position="146"/>
        <end position="168"/>
    </location>
</feature>
<proteinExistence type="predicted"/>
<accession>A0A9W9AS78</accession>
<dbReference type="InterPro" id="IPR037737">
    <property type="entry name" value="Srf1"/>
</dbReference>
<sequence>MTNPRPPSLRSTPSAKAVSTLSTGHKLPPISTVTTVPPWAKDEPPSPKEETSTSEPQLLPHSTFSNDVASVLSSEYGKHSREGSSSLSRWFAFTMPRQAGRPFQNQNGDDTPARELHRKASTFKDKRRSWLANSSIREPPPSFSKHTTEKNASDPERNGEAQPRRRDWNLSISMPTPRATFTVNQTNSPGWETPWTSRVGAQGPFRSRSRHEEGPGYEDEENIESHSGLSGSNDDSRWESRRKRLRIFLLSNPYVPLLFRLVNISFTTGTLAVAIHIRNWEKRYGLMGIVGSSPTLIIIFAPLTLVHVIGAIYLEYFGRPLGLWRTSAKLAHTLSEVLFICAWSAALSLCFDNFFTSLIPCASHSTISWYNSLPRPNYNLPTVEGSVGDVLCDSQLALICLVFVSLVMYCTNLVISLYRIFEKVKYLPGTTLGFRNR</sequence>
<dbReference type="EMBL" id="JANVFS010000007">
    <property type="protein sequence ID" value="KAJ4489381.1"/>
    <property type="molecule type" value="Genomic_DNA"/>
</dbReference>
<feature type="transmembrane region" description="Helical" evidence="2">
    <location>
        <begin position="396"/>
        <end position="418"/>
    </location>
</feature>
<gene>
    <name evidence="3" type="ORF">C8J55DRAFT_541007</name>
</gene>
<comment type="caution">
    <text evidence="3">The sequence shown here is derived from an EMBL/GenBank/DDBJ whole genome shotgun (WGS) entry which is preliminary data.</text>
</comment>
<feature type="compositionally biased region" description="Basic and acidic residues" evidence="1">
    <location>
        <begin position="40"/>
        <end position="51"/>
    </location>
</feature>
<reference evidence="3" key="1">
    <citation type="submission" date="2022-08" db="EMBL/GenBank/DDBJ databases">
        <authorList>
            <consortium name="DOE Joint Genome Institute"/>
            <person name="Min B."/>
            <person name="Riley R."/>
            <person name="Sierra-Patev S."/>
            <person name="Naranjo-Ortiz M."/>
            <person name="Looney B."/>
            <person name="Konkel Z."/>
            <person name="Slot J.C."/>
            <person name="Sakamoto Y."/>
            <person name="Steenwyk J.L."/>
            <person name="Rokas A."/>
            <person name="Carro J."/>
            <person name="Camarero S."/>
            <person name="Ferreira P."/>
            <person name="Molpeceres G."/>
            <person name="Ruiz-Duenas F.J."/>
            <person name="Serrano A."/>
            <person name="Henrissat B."/>
            <person name="Drula E."/>
            <person name="Hughes K.W."/>
            <person name="Mata J.L."/>
            <person name="Ishikawa N.K."/>
            <person name="Vargas-Isla R."/>
            <person name="Ushijima S."/>
            <person name="Smith C.A."/>
            <person name="Ahrendt S."/>
            <person name="Andreopoulos W."/>
            <person name="He G."/>
            <person name="Labutti K."/>
            <person name="Lipzen A."/>
            <person name="Ng V."/>
            <person name="Sandor L."/>
            <person name="Barry K."/>
            <person name="Martinez A.T."/>
            <person name="Xiao Y."/>
            <person name="Gibbons J.G."/>
            <person name="Terashima K."/>
            <person name="Hibbett D.S."/>
            <person name="Grigoriev I.V."/>
        </authorList>
    </citation>
    <scope>NUCLEOTIDE SEQUENCE</scope>
    <source>
        <strain evidence="3">Sp2 HRB7682 ss15</strain>
    </source>
</reference>
<evidence type="ECO:0000256" key="1">
    <source>
        <dbReference type="SAM" id="MobiDB-lite"/>
    </source>
</evidence>
<keyword evidence="2" id="KW-0472">Membrane</keyword>
<reference evidence="3" key="2">
    <citation type="journal article" date="2023" name="Proc. Natl. Acad. Sci. U.S.A.">
        <title>A global phylogenomic analysis of the shiitake genus Lentinula.</title>
        <authorList>
            <person name="Sierra-Patev S."/>
            <person name="Min B."/>
            <person name="Naranjo-Ortiz M."/>
            <person name="Looney B."/>
            <person name="Konkel Z."/>
            <person name="Slot J.C."/>
            <person name="Sakamoto Y."/>
            <person name="Steenwyk J.L."/>
            <person name="Rokas A."/>
            <person name="Carro J."/>
            <person name="Camarero S."/>
            <person name="Ferreira P."/>
            <person name="Molpeceres G."/>
            <person name="Ruiz-Duenas F.J."/>
            <person name="Serrano A."/>
            <person name="Henrissat B."/>
            <person name="Drula E."/>
            <person name="Hughes K.W."/>
            <person name="Mata J.L."/>
            <person name="Ishikawa N.K."/>
            <person name="Vargas-Isla R."/>
            <person name="Ushijima S."/>
            <person name="Smith C.A."/>
            <person name="Donoghue J."/>
            <person name="Ahrendt S."/>
            <person name="Andreopoulos W."/>
            <person name="He G."/>
            <person name="LaButti K."/>
            <person name="Lipzen A."/>
            <person name="Ng V."/>
            <person name="Riley R."/>
            <person name="Sandor L."/>
            <person name="Barry K."/>
            <person name="Martinez A.T."/>
            <person name="Xiao Y."/>
            <person name="Gibbons J.G."/>
            <person name="Terashima K."/>
            <person name="Grigoriev I.V."/>
            <person name="Hibbett D."/>
        </authorList>
    </citation>
    <scope>NUCLEOTIDE SEQUENCE</scope>
    <source>
        <strain evidence="3">Sp2 HRB7682 ss15</strain>
    </source>
</reference>
<evidence type="ECO:0000313" key="4">
    <source>
        <dbReference type="Proteomes" id="UP001150238"/>
    </source>
</evidence>
<evidence type="ECO:0008006" key="5">
    <source>
        <dbReference type="Google" id="ProtNLM"/>
    </source>
</evidence>
<dbReference type="AlphaFoldDB" id="A0A9W9AS78"/>
<feature type="transmembrane region" description="Helical" evidence="2">
    <location>
        <begin position="295"/>
        <end position="316"/>
    </location>
</feature>
<dbReference type="PANTHER" id="PTHR36819">
    <property type="entry name" value="REGULATOR OF PHOSPHOLIPASE D SRF1"/>
    <property type="match status" value="1"/>
</dbReference>
<feature type="region of interest" description="Disordered" evidence="1">
    <location>
        <begin position="1"/>
        <end position="66"/>
    </location>
</feature>
<evidence type="ECO:0000313" key="3">
    <source>
        <dbReference type="EMBL" id="KAJ4489381.1"/>
    </source>
</evidence>
<evidence type="ECO:0000256" key="2">
    <source>
        <dbReference type="SAM" id="Phobius"/>
    </source>
</evidence>
<feature type="compositionally biased region" description="Polar residues" evidence="1">
    <location>
        <begin position="53"/>
        <end position="66"/>
    </location>
</feature>
<dbReference type="Proteomes" id="UP001150238">
    <property type="component" value="Unassembled WGS sequence"/>
</dbReference>
<keyword evidence="2" id="KW-0812">Transmembrane</keyword>
<dbReference type="GO" id="GO:0000324">
    <property type="term" value="C:fungal-type vacuole"/>
    <property type="evidence" value="ECO:0007669"/>
    <property type="project" value="TreeGrafter"/>
</dbReference>
<protein>
    <recommendedName>
        <fullName evidence="5">Transmembrane protein</fullName>
    </recommendedName>
</protein>
<dbReference type="PANTHER" id="PTHR36819:SF1">
    <property type="entry name" value="REGULATOR OF PHOSPHOLIPASE D SRF1"/>
    <property type="match status" value="1"/>
</dbReference>
<feature type="compositionally biased region" description="Basic residues" evidence="1">
    <location>
        <begin position="116"/>
        <end position="129"/>
    </location>
</feature>
<feature type="transmembrane region" description="Helical" evidence="2">
    <location>
        <begin position="337"/>
        <end position="359"/>
    </location>
</feature>
<feature type="region of interest" description="Disordered" evidence="1">
    <location>
        <begin position="98"/>
        <end position="236"/>
    </location>
</feature>
<keyword evidence="2" id="KW-1133">Transmembrane helix</keyword>
<name>A0A9W9AS78_9AGAR</name>
<dbReference type="GO" id="GO:0071944">
    <property type="term" value="C:cell periphery"/>
    <property type="evidence" value="ECO:0007669"/>
    <property type="project" value="TreeGrafter"/>
</dbReference>
<feature type="compositionally biased region" description="Polar residues" evidence="1">
    <location>
        <begin position="8"/>
        <end position="23"/>
    </location>
</feature>
<feature type="compositionally biased region" description="Polar residues" evidence="1">
    <location>
        <begin position="170"/>
        <end position="196"/>
    </location>
</feature>
<organism evidence="3 4">
    <name type="scientific">Lentinula lateritia</name>
    <dbReference type="NCBI Taxonomy" id="40482"/>
    <lineage>
        <taxon>Eukaryota</taxon>
        <taxon>Fungi</taxon>
        <taxon>Dikarya</taxon>
        <taxon>Basidiomycota</taxon>
        <taxon>Agaricomycotina</taxon>
        <taxon>Agaricomycetes</taxon>
        <taxon>Agaricomycetidae</taxon>
        <taxon>Agaricales</taxon>
        <taxon>Marasmiineae</taxon>
        <taxon>Omphalotaceae</taxon>
        <taxon>Lentinula</taxon>
    </lineage>
</organism>